<evidence type="ECO:0000313" key="11">
    <source>
        <dbReference type="EMBL" id="KAG2236907.1"/>
    </source>
</evidence>
<feature type="transmembrane region" description="Helical" evidence="8">
    <location>
        <begin position="188"/>
        <end position="208"/>
    </location>
</feature>
<dbReference type="SMART" id="SM01190">
    <property type="entry name" value="EMP24_GP25L"/>
    <property type="match status" value="1"/>
</dbReference>
<feature type="domain" description="GOLD" evidence="10">
    <location>
        <begin position="37"/>
        <end position="128"/>
    </location>
</feature>
<gene>
    <name evidence="11" type="ORF">INT48_002720</name>
</gene>
<feature type="chain" id="PRO_5034818633" description="GOLD domain-containing protein" evidence="9">
    <location>
        <begin position="21"/>
        <end position="219"/>
    </location>
</feature>
<dbReference type="InterPro" id="IPR009038">
    <property type="entry name" value="GOLD_dom"/>
</dbReference>
<comment type="similarity">
    <text evidence="2 7">Belongs to the EMP24/GP25L family.</text>
</comment>
<organism evidence="11 12">
    <name type="scientific">Thamnidium elegans</name>
    <dbReference type="NCBI Taxonomy" id="101142"/>
    <lineage>
        <taxon>Eukaryota</taxon>
        <taxon>Fungi</taxon>
        <taxon>Fungi incertae sedis</taxon>
        <taxon>Mucoromycota</taxon>
        <taxon>Mucoromycotina</taxon>
        <taxon>Mucoromycetes</taxon>
        <taxon>Mucorales</taxon>
        <taxon>Mucorineae</taxon>
        <taxon>Mucoraceae</taxon>
        <taxon>Thamnidium</taxon>
    </lineage>
</organism>
<evidence type="ECO:0000313" key="12">
    <source>
        <dbReference type="Proteomes" id="UP000613177"/>
    </source>
</evidence>
<comment type="caution">
    <text evidence="11">The sequence shown here is derived from an EMBL/GenBank/DDBJ whole genome shotgun (WGS) entry which is preliminary data.</text>
</comment>
<protein>
    <recommendedName>
        <fullName evidence="10">GOLD domain-containing protein</fullName>
    </recommendedName>
</protein>
<evidence type="ECO:0000256" key="8">
    <source>
        <dbReference type="SAM" id="Phobius"/>
    </source>
</evidence>
<sequence length="219" mass="25184">MRPSFLTLLVLSSILAVVTAIKFDLPAVTQERVFEGTKCLSQYVPRDTMVLVTINVGEGYNQRVELEILDDTESRNVYLKKPNVNGDLRNAFSTKVDGEVMVCFTNVLDDGFKEGSQYKRSIELHFGVGAEADDFKKIANAEKLTPLELELRKLETVVKEIVDEMNYLKAREAKLRDTNESTNERVKWFSVISLFTLFGLGTWQILYLRRFFKRKRLID</sequence>
<dbReference type="GO" id="GO:0016020">
    <property type="term" value="C:membrane"/>
    <property type="evidence" value="ECO:0007669"/>
    <property type="project" value="UniProtKB-SubCell"/>
</dbReference>
<keyword evidence="6 8" id="KW-0472">Membrane</keyword>
<evidence type="ECO:0000256" key="3">
    <source>
        <dbReference type="ARBA" id="ARBA00022692"/>
    </source>
</evidence>
<accession>A0A8H7SZ70</accession>
<comment type="subcellular location">
    <subcellularLocation>
        <location evidence="1 7">Membrane</location>
        <topology evidence="1 7">Single-pass type I membrane protein</topology>
    </subcellularLocation>
</comment>
<keyword evidence="5 8" id="KW-1133">Transmembrane helix</keyword>
<dbReference type="InterPro" id="IPR015720">
    <property type="entry name" value="Emp24-like"/>
</dbReference>
<dbReference type="AlphaFoldDB" id="A0A8H7SZ70"/>
<reference evidence="11" key="1">
    <citation type="submission" date="2021-01" db="EMBL/GenBank/DDBJ databases">
        <title>Metabolic potential, ecology and presence of endohyphal bacteria is reflected in genomic diversity of Mucoromycotina.</title>
        <authorList>
            <person name="Muszewska A."/>
            <person name="Okrasinska A."/>
            <person name="Steczkiewicz K."/>
            <person name="Drgas O."/>
            <person name="Orlowska M."/>
            <person name="Perlinska-Lenart U."/>
            <person name="Aleksandrzak-Piekarczyk T."/>
            <person name="Szatraj K."/>
            <person name="Zielenkiewicz U."/>
            <person name="Pilsyk S."/>
            <person name="Malc E."/>
            <person name="Mieczkowski P."/>
            <person name="Kruszewska J.S."/>
            <person name="Biernat P."/>
            <person name="Pawlowska J."/>
        </authorList>
    </citation>
    <scope>NUCLEOTIDE SEQUENCE</scope>
    <source>
        <strain evidence="11">WA0000018081</strain>
    </source>
</reference>
<keyword evidence="3 7" id="KW-0812">Transmembrane</keyword>
<dbReference type="EMBL" id="JAEPRE010000012">
    <property type="protein sequence ID" value="KAG2236907.1"/>
    <property type="molecule type" value="Genomic_DNA"/>
</dbReference>
<evidence type="ECO:0000259" key="10">
    <source>
        <dbReference type="PROSITE" id="PS50866"/>
    </source>
</evidence>
<evidence type="ECO:0000256" key="7">
    <source>
        <dbReference type="RuleBase" id="RU003827"/>
    </source>
</evidence>
<name>A0A8H7SZ70_9FUNG</name>
<evidence type="ECO:0000256" key="2">
    <source>
        <dbReference type="ARBA" id="ARBA00007104"/>
    </source>
</evidence>
<evidence type="ECO:0000256" key="9">
    <source>
        <dbReference type="SAM" id="SignalP"/>
    </source>
</evidence>
<keyword evidence="4 9" id="KW-0732">Signal</keyword>
<feature type="signal peptide" evidence="9">
    <location>
        <begin position="1"/>
        <end position="20"/>
    </location>
</feature>
<dbReference type="PROSITE" id="PS50866">
    <property type="entry name" value="GOLD"/>
    <property type="match status" value="1"/>
</dbReference>
<dbReference type="Proteomes" id="UP000613177">
    <property type="component" value="Unassembled WGS sequence"/>
</dbReference>
<dbReference type="Pfam" id="PF01105">
    <property type="entry name" value="EMP24_GP25L"/>
    <property type="match status" value="1"/>
</dbReference>
<evidence type="ECO:0000256" key="6">
    <source>
        <dbReference type="ARBA" id="ARBA00023136"/>
    </source>
</evidence>
<keyword evidence="12" id="KW-1185">Reference proteome</keyword>
<evidence type="ECO:0000256" key="1">
    <source>
        <dbReference type="ARBA" id="ARBA00004479"/>
    </source>
</evidence>
<evidence type="ECO:0000256" key="5">
    <source>
        <dbReference type="ARBA" id="ARBA00022989"/>
    </source>
</evidence>
<evidence type="ECO:0000256" key="4">
    <source>
        <dbReference type="ARBA" id="ARBA00022729"/>
    </source>
</evidence>
<proteinExistence type="inferred from homology"/>
<dbReference type="PANTHER" id="PTHR22811">
    <property type="entry name" value="TRANSMEMBRANE EMP24 DOMAIN-CONTAINING PROTEIN"/>
    <property type="match status" value="1"/>
</dbReference>